<dbReference type="Pfam" id="PF15919">
    <property type="entry name" value="HicB_lk_antitox"/>
    <property type="match status" value="1"/>
</dbReference>
<organism evidence="2">
    <name type="scientific">marine sediment metagenome</name>
    <dbReference type="NCBI Taxonomy" id="412755"/>
    <lineage>
        <taxon>unclassified sequences</taxon>
        <taxon>metagenomes</taxon>
        <taxon>ecological metagenomes</taxon>
    </lineage>
</organism>
<dbReference type="PANTHER" id="PTHR34504">
    <property type="entry name" value="ANTITOXIN HICB"/>
    <property type="match status" value="1"/>
</dbReference>
<name>X1JYR7_9ZZZZ</name>
<reference evidence="2" key="1">
    <citation type="journal article" date="2014" name="Front. Microbiol.">
        <title>High frequency of phylogenetically diverse reductive dehalogenase-homologous genes in deep subseafloor sedimentary metagenomes.</title>
        <authorList>
            <person name="Kawai M."/>
            <person name="Futagami T."/>
            <person name="Toyoda A."/>
            <person name="Takaki Y."/>
            <person name="Nishi S."/>
            <person name="Hori S."/>
            <person name="Arai W."/>
            <person name="Tsubouchi T."/>
            <person name="Morono Y."/>
            <person name="Uchiyama I."/>
            <person name="Ito T."/>
            <person name="Fujiyama A."/>
            <person name="Inagaki F."/>
            <person name="Takami H."/>
        </authorList>
    </citation>
    <scope>NUCLEOTIDE SEQUENCE</scope>
    <source>
        <strain evidence="2">Expedition CK06-06</strain>
    </source>
</reference>
<feature type="domain" description="HicB-like antitoxin of toxin-antitoxin system" evidence="1">
    <location>
        <begin position="3"/>
        <end position="64"/>
    </location>
</feature>
<dbReference type="InterPro" id="IPR035069">
    <property type="entry name" value="TTHA1013/TTHA0281-like"/>
</dbReference>
<dbReference type="PANTHER" id="PTHR34504:SF4">
    <property type="entry name" value="ANTITOXIN HICB"/>
    <property type="match status" value="1"/>
</dbReference>
<dbReference type="AlphaFoldDB" id="X1JYR7"/>
<evidence type="ECO:0000259" key="1">
    <source>
        <dbReference type="Pfam" id="PF15919"/>
    </source>
</evidence>
<protein>
    <recommendedName>
        <fullName evidence="1">HicB-like antitoxin of toxin-antitoxin system domain-containing protein</fullName>
    </recommendedName>
</protein>
<dbReference type="EMBL" id="BARU01035696">
    <property type="protein sequence ID" value="GAH83409.1"/>
    <property type="molecule type" value="Genomic_DNA"/>
</dbReference>
<gene>
    <name evidence="2" type="ORF">S03H2_55827</name>
</gene>
<proteinExistence type="predicted"/>
<evidence type="ECO:0000313" key="2">
    <source>
        <dbReference type="EMBL" id="GAH83409.1"/>
    </source>
</evidence>
<dbReference type="InterPro" id="IPR031807">
    <property type="entry name" value="HicB-like"/>
</dbReference>
<sequence>MKFIVVLEPAEEGGFNVSVPALDGCFTQGESEEESLKNAKEAILCYLEGMEKVNEIKTKPGLIAKEVEIAL</sequence>
<dbReference type="InterPro" id="IPR051404">
    <property type="entry name" value="TA_system_antitoxin"/>
</dbReference>
<dbReference type="SUPFAM" id="SSF143100">
    <property type="entry name" value="TTHA1013/TTHA0281-like"/>
    <property type="match status" value="1"/>
</dbReference>
<dbReference type="Gene3D" id="3.30.160.250">
    <property type="match status" value="1"/>
</dbReference>
<comment type="caution">
    <text evidence="2">The sequence shown here is derived from an EMBL/GenBank/DDBJ whole genome shotgun (WGS) entry which is preliminary data.</text>
</comment>
<accession>X1JYR7</accession>